<dbReference type="PANTHER" id="PTHR37690:SF1">
    <property type="entry name" value="CHORISMATE DEHYDRATASE"/>
    <property type="match status" value="1"/>
</dbReference>
<reference evidence="6" key="1">
    <citation type="journal article" date="2019" name="Int. J. Syst. Evol. Microbiol.">
        <title>The Global Catalogue of Microorganisms (GCM) 10K type strain sequencing project: providing services to taxonomists for standard genome sequencing and annotation.</title>
        <authorList>
            <consortium name="The Broad Institute Genomics Platform"/>
            <consortium name="The Broad Institute Genome Sequencing Center for Infectious Disease"/>
            <person name="Wu L."/>
            <person name="Ma J."/>
        </authorList>
    </citation>
    <scope>NUCLEOTIDE SEQUENCE [LARGE SCALE GENOMIC DNA]</scope>
    <source>
        <strain evidence="6">CGMCC 1.15790</strain>
    </source>
</reference>
<dbReference type="CDD" id="cd13634">
    <property type="entry name" value="PBP2_Sco4506"/>
    <property type="match status" value="1"/>
</dbReference>
<comment type="catalytic activity">
    <reaction evidence="4">
        <text>chorismate = 3-[(1-carboxyvinyl)-oxy]benzoate + H2O</text>
        <dbReference type="Rhea" id="RHEA:40051"/>
        <dbReference type="ChEBI" id="CHEBI:15377"/>
        <dbReference type="ChEBI" id="CHEBI:29748"/>
        <dbReference type="ChEBI" id="CHEBI:76981"/>
        <dbReference type="EC" id="4.2.1.151"/>
    </reaction>
</comment>
<dbReference type="EC" id="4.2.1.151" evidence="4"/>
<dbReference type="Pfam" id="PF02621">
    <property type="entry name" value="VitK2_biosynth"/>
    <property type="match status" value="1"/>
</dbReference>
<evidence type="ECO:0000313" key="5">
    <source>
        <dbReference type="EMBL" id="MFC5628321.1"/>
    </source>
</evidence>
<dbReference type="InterPro" id="IPR030868">
    <property type="entry name" value="MqnA"/>
</dbReference>
<protein>
    <recommendedName>
        <fullName evidence="4">Chorismate dehydratase</fullName>
        <ecNumber evidence="4">4.2.1.151</ecNumber>
    </recommendedName>
    <alternativeName>
        <fullName evidence="4">Menaquinone biosynthetic enzyme MqnA</fullName>
    </alternativeName>
</protein>
<accession>A0ABW0U7M7</accession>
<comment type="similarity">
    <text evidence="4">Belongs to the MqnA/MqnD family. MqnA subfamily.</text>
</comment>
<sequence>MSLVIGEIAYTNIVPPFYCLNREELEKNGCRFVPKVPAGLNAAMKQGEVDVGGISSFAYGKEKGKYVLMPHLSVTAYGPVGSIFLFSKYPLESLEGKNIALTSASATSVHLLKVILKEFLHFTNITFTTVTPDAEKMNASFDAFLLIGDDAIRTFWKREKLGVYYYDLGQLWYEYTGFPMTYAVFAVRKEAAEEKKDMVHMLYKQFIESKKKALGPRFNDMITYIQQRHGGTEAFWRAYFRNLHYQFDEKEKEGLLYYYKLAYEHGYFERPVTDIEMWMTGNEVRDLL</sequence>
<dbReference type="Gene3D" id="3.40.190.10">
    <property type="entry name" value="Periplasmic binding protein-like II"/>
    <property type="match status" value="2"/>
</dbReference>
<comment type="pathway">
    <text evidence="1 4">Quinol/quinone metabolism; menaquinone biosynthesis.</text>
</comment>
<dbReference type="Proteomes" id="UP001596143">
    <property type="component" value="Unassembled WGS sequence"/>
</dbReference>
<gene>
    <name evidence="4" type="primary">mqnA</name>
    <name evidence="5" type="ORF">ACFPTR_05345</name>
</gene>
<comment type="caution">
    <text evidence="5">The sequence shown here is derived from an EMBL/GenBank/DDBJ whole genome shotgun (WGS) entry which is preliminary data.</text>
</comment>
<evidence type="ECO:0000256" key="1">
    <source>
        <dbReference type="ARBA" id="ARBA00004863"/>
    </source>
</evidence>
<keyword evidence="2 4" id="KW-0474">Menaquinone biosynthesis</keyword>
<name>A0ABW0U7M7_9BACI</name>
<proteinExistence type="inferred from homology"/>
<organism evidence="5 6">
    <name type="scientific">Aliibacillus thermotolerans</name>
    <dbReference type="NCBI Taxonomy" id="1834418"/>
    <lineage>
        <taxon>Bacteria</taxon>
        <taxon>Bacillati</taxon>
        <taxon>Bacillota</taxon>
        <taxon>Bacilli</taxon>
        <taxon>Bacillales</taxon>
        <taxon>Bacillaceae</taxon>
        <taxon>Aliibacillus</taxon>
    </lineage>
</organism>
<dbReference type="HAMAP" id="MF_00995">
    <property type="entry name" value="MqnA"/>
    <property type="match status" value="1"/>
</dbReference>
<keyword evidence="3 4" id="KW-0456">Lyase</keyword>
<comment type="function">
    <text evidence="4">Catalyzes the dehydration of chorismate into 3-[(1-carboxyvinyl)oxy]benzoate, a step in the biosynthesis of menaquinone (MK, vitamin K2).</text>
</comment>
<dbReference type="InterPro" id="IPR003773">
    <property type="entry name" value="Menaquinone_biosynth"/>
</dbReference>
<dbReference type="EMBL" id="JBHSPF010000018">
    <property type="protein sequence ID" value="MFC5628321.1"/>
    <property type="molecule type" value="Genomic_DNA"/>
</dbReference>
<evidence type="ECO:0000256" key="4">
    <source>
        <dbReference type="HAMAP-Rule" id="MF_00995"/>
    </source>
</evidence>
<evidence type="ECO:0000256" key="3">
    <source>
        <dbReference type="ARBA" id="ARBA00023239"/>
    </source>
</evidence>
<dbReference type="PANTHER" id="PTHR37690">
    <property type="entry name" value="CHORISMATE DEHYDRATASE"/>
    <property type="match status" value="1"/>
</dbReference>
<dbReference type="RefSeq" id="WP_270897582.1">
    <property type="nucleotide sequence ID" value="NZ_JBHSPF010000018.1"/>
</dbReference>
<keyword evidence="6" id="KW-1185">Reference proteome</keyword>
<dbReference type="SUPFAM" id="SSF53850">
    <property type="entry name" value="Periplasmic binding protein-like II"/>
    <property type="match status" value="1"/>
</dbReference>
<evidence type="ECO:0000313" key="6">
    <source>
        <dbReference type="Proteomes" id="UP001596143"/>
    </source>
</evidence>
<evidence type="ECO:0000256" key="2">
    <source>
        <dbReference type="ARBA" id="ARBA00022428"/>
    </source>
</evidence>